<feature type="domain" description="Helicase C-terminal" evidence="12">
    <location>
        <begin position="271"/>
        <end position="440"/>
    </location>
</feature>
<evidence type="ECO:0000256" key="4">
    <source>
        <dbReference type="ARBA" id="ARBA00022840"/>
    </source>
</evidence>
<evidence type="ECO:0000256" key="9">
    <source>
        <dbReference type="RuleBase" id="RU365068"/>
    </source>
</evidence>
<dbReference type="FunFam" id="3.40.50.300:FF:000379">
    <property type="entry name" value="RNA helicase"/>
    <property type="match status" value="1"/>
</dbReference>
<reference evidence="13" key="2">
    <citation type="journal article" date="2018" name="Biosci. Biotechnol. Biochem.">
        <title>Polysaccharide hydrolase of the hadal zone amphipods Hirondellea gigas.</title>
        <authorList>
            <person name="Kobayashi H."/>
            <person name="Nagahama T."/>
            <person name="Arai W."/>
            <person name="Sasagawa Y."/>
            <person name="Umeda M."/>
            <person name="Hayashi T."/>
            <person name="Nikaido I."/>
            <person name="Watanabe H."/>
            <person name="Oguri K."/>
            <person name="Kitazato H."/>
            <person name="Fujioka K."/>
            <person name="Kido Y."/>
            <person name="Takami H."/>
        </authorList>
    </citation>
    <scope>NUCLEOTIDE SEQUENCE</scope>
    <source>
        <tissue evidence="13">Whole body</tissue>
    </source>
</reference>
<keyword evidence="5 9" id="KW-0694">RNA-binding</keyword>
<dbReference type="InterPro" id="IPR025313">
    <property type="entry name" value="SPB4-like_CTE"/>
</dbReference>
<evidence type="ECO:0000256" key="1">
    <source>
        <dbReference type="ARBA" id="ARBA00022741"/>
    </source>
</evidence>
<organism evidence="13">
    <name type="scientific">Hirondellea gigas</name>
    <dbReference type="NCBI Taxonomy" id="1518452"/>
    <lineage>
        <taxon>Eukaryota</taxon>
        <taxon>Metazoa</taxon>
        <taxon>Ecdysozoa</taxon>
        <taxon>Arthropoda</taxon>
        <taxon>Crustacea</taxon>
        <taxon>Multicrustacea</taxon>
        <taxon>Malacostraca</taxon>
        <taxon>Eumalacostraca</taxon>
        <taxon>Peracarida</taxon>
        <taxon>Amphipoda</taxon>
        <taxon>Amphilochidea</taxon>
        <taxon>Lysianassida</taxon>
        <taxon>Lysianassidira</taxon>
        <taxon>Lysianassoidea</taxon>
        <taxon>Lysianassidae</taxon>
        <taxon>Hirondellea</taxon>
    </lineage>
</organism>
<protein>
    <recommendedName>
        <fullName evidence="9">ATP-dependent RNA helicase</fullName>
        <ecNumber evidence="9">3.6.4.13</ecNumber>
    </recommendedName>
</protein>
<keyword evidence="2 8" id="KW-0378">Hydrolase</keyword>
<keyword evidence="1 8" id="KW-0547">Nucleotide-binding</keyword>
<comment type="catalytic activity">
    <reaction evidence="7 9">
        <text>ATP + H2O = ADP + phosphate + H(+)</text>
        <dbReference type="Rhea" id="RHEA:13065"/>
        <dbReference type="ChEBI" id="CHEBI:15377"/>
        <dbReference type="ChEBI" id="CHEBI:15378"/>
        <dbReference type="ChEBI" id="CHEBI:30616"/>
        <dbReference type="ChEBI" id="CHEBI:43474"/>
        <dbReference type="ChEBI" id="CHEBI:456216"/>
        <dbReference type="EC" id="3.6.4.13"/>
    </reaction>
</comment>
<comment type="domain">
    <text evidence="9">The Q motif is unique to and characteristic of the DEAD box family of RNA helicases and controls ATP binding and hydrolysis.</text>
</comment>
<comment type="similarity">
    <text evidence="6">Belongs to the DEAD box helicase family. DDX18/HAS1 subfamily.</text>
</comment>
<dbReference type="PROSITE" id="PS00039">
    <property type="entry name" value="DEAD_ATP_HELICASE"/>
    <property type="match status" value="1"/>
</dbReference>
<sequence length="515" mass="58888">MASSTSTENHKHSLEEHNEEEETSKKPKLDEFEKLATDSSLNYDVLASRSFDALRGFVSAPTMEAIESYGFESMTEIQARAIPPLLEGKDLRGTAKTGSGKTLAFLIPAIELLHKLEFEPCHGTGVIVLCPTRELSMQSYGVARMLADRHKFTHGLIIGGANRKAETENLKKGVNILIATPGRMLDHLKNTKGFQYSNLVCLILDEADRMLSIGFEEEMKAILKVIPKRRQTMLFSATRTKKTDELTTLALKVTLVDVDVDADKDAATVDQLTQSYLVCSTEQRFLILYTFLKRKKNKKMMVFFSSCDSVRFYHDLLNYIDLPVLCIHGKQKQAKRTEAFFSFNAAKSATLLCTDVAARGWDIPEVDWIVQYDPPEDPSEYIHRVGRTARGGRDGQALLILRQEELPFVRYLRERKVTLNPIEVQQDKIYKIQRQLEKLMNKNYFLASSGRLAFKSYIHAYMKHRNKEIFNVHHMDMSKVAKSFGFDNPPVIDLTINHDKKRSKEYKKQRMKRNS</sequence>
<dbReference type="PANTHER" id="PTHR24031">
    <property type="entry name" value="RNA HELICASE"/>
    <property type="match status" value="1"/>
</dbReference>
<dbReference type="Pfam" id="PF00271">
    <property type="entry name" value="Helicase_C"/>
    <property type="match status" value="1"/>
</dbReference>
<dbReference type="GO" id="GO:0003724">
    <property type="term" value="F:RNA helicase activity"/>
    <property type="evidence" value="ECO:0007669"/>
    <property type="project" value="UniProtKB-EC"/>
</dbReference>
<feature type="region of interest" description="Disordered" evidence="10">
    <location>
        <begin position="1"/>
        <end position="31"/>
    </location>
</feature>
<dbReference type="SUPFAM" id="SSF52540">
    <property type="entry name" value="P-loop containing nucleoside triphosphate hydrolases"/>
    <property type="match status" value="1"/>
</dbReference>
<evidence type="ECO:0000256" key="6">
    <source>
        <dbReference type="ARBA" id="ARBA00024357"/>
    </source>
</evidence>
<evidence type="ECO:0000256" key="5">
    <source>
        <dbReference type="ARBA" id="ARBA00022884"/>
    </source>
</evidence>
<evidence type="ECO:0000259" key="12">
    <source>
        <dbReference type="PROSITE" id="PS51194"/>
    </source>
</evidence>
<dbReference type="InterPro" id="IPR044773">
    <property type="entry name" value="DDX18/Has1_DEADc"/>
</dbReference>
<dbReference type="SMART" id="SM00487">
    <property type="entry name" value="DEXDc"/>
    <property type="match status" value="1"/>
</dbReference>
<dbReference type="Pfam" id="PF00270">
    <property type="entry name" value="DEAD"/>
    <property type="match status" value="1"/>
</dbReference>
<evidence type="ECO:0000313" key="14">
    <source>
        <dbReference type="EMBL" id="LAC21243.1"/>
    </source>
</evidence>
<dbReference type="CDD" id="cd17942">
    <property type="entry name" value="DEADc_DDX18"/>
    <property type="match status" value="1"/>
</dbReference>
<proteinExistence type="evidence at transcript level"/>
<dbReference type="Gene3D" id="3.40.50.300">
    <property type="entry name" value="P-loop containing nucleotide triphosphate hydrolases"/>
    <property type="match status" value="2"/>
</dbReference>
<dbReference type="GO" id="GO:0003723">
    <property type="term" value="F:RNA binding"/>
    <property type="evidence" value="ECO:0007669"/>
    <property type="project" value="UniProtKB-UniRule"/>
</dbReference>
<dbReference type="PROSITE" id="PS51194">
    <property type="entry name" value="HELICASE_CTER"/>
    <property type="match status" value="1"/>
</dbReference>
<dbReference type="GO" id="GO:0016787">
    <property type="term" value="F:hydrolase activity"/>
    <property type="evidence" value="ECO:0007669"/>
    <property type="project" value="UniProtKB-KW"/>
</dbReference>
<dbReference type="AlphaFoldDB" id="A0A2P2I0P8"/>
<keyword evidence="4 8" id="KW-0067">ATP-binding</keyword>
<dbReference type="InterPro" id="IPR027417">
    <property type="entry name" value="P-loop_NTPase"/>
</dbReference>
<comment type="function">
    <text evidence="9">RNA helicase.</text>
</comment>
<feature type="domain" description="Helicase ATP-binding" evidence="11">
    <location>
        <begin position="82"/>
        <end position="257"/>
    </location>
</feature>
<dbReference type="InterPro" id="IPR001650">
    <property type="entry name" value="Helicase_C-like"/>
</dbReference>
<evidence type="ECO:0000256" key="8">
    <source>
        <dbReference type="RuleBase" id="RU000492"/>
    </source>
</evidence>
<accession>A0A2P2I0P8</accession>
<keyword evidence="3 8" id="KW-0347">Helicase</keyword>
<dbReference type="Pfam" id="PF13959">
    <property type="entry name" value="CTE_SPB4"/>
    <property type="match status" value="1"/>
</dbReference>
<evidence type="ECO:0000256" key="2">
    <source>
        <dbReference type="ARBA" id="ARBA00022801"/>
    </source>
</evidence>
<name>A0A2P2I0P8_9CRUS</name>
<dbReference type="EMBL" id="IACF01001944">
    <property type="protein sequence ID" value="LAB67618.1"/>
    <property type="molecule type" value="mRNA"/>
</dbReference>
<dbReference type="EMBL" id="IACT01001927">
    <property type="protein sequence ID" value="LAC21243.1"/>
    <property type="molecule type" value="mRNA"/>
</dbReference>
<evidence type="ECO:0000256" key="7">
    <source>
        <dbReference type="ARBA" id="ARBA00047984"/>
    </source>
</evidence>
<dbReference type="SMART" id="SM01178">
    <property type="entry name" value="DUF4217"/>
    <property type="match status" value="1"/>
</dbReference>
<dbReference type="PROSITE" id="PS51192">
    <property type="entry name" value="HELICASE_ATP_BIND_1"/>
    <property type="match status" value="1"/>
</dbReference>
<evidence type="ECO:0000256" key="10">
    <source>
        <dbReference type="SAM" id="MobiDB-lite"/>
    </source>
</evidence>
<evidence type="ECO:0000259" key="11">
    <source>
        <dbReference type="PROSITE" id="PS51192"/>
    </source>
</evidence>
<evidence type="ECO:0000313" key="13">
    <source>
        <dbReference type="EMBL" id="LAB67618.1"/>
    </source>
</evidence>
<dbReference type="InterPro" id="IPR011545">
    <property type="entry name" value="DEAD/DEAH_box_helicase_dom"/>
</dbReference>
<dbReference type="InterPro" id="IPR000629">
    <property type="entry name" value="RNA-helicase_DEAD-box_CS"/>
</dbReference>
<evidence type="ECO:0000256" key="3">
    <source>
        <dbReference type="ARBA" id="ARBA00022806"/>
    </source>
</evidence>
<reference evidence="14" key="1">
    <citation type="submission" date="2017-11" db="EMBL/GenBank/DDBJ databases">
        <title>The sensing device of the deep-sea amphipod.</title>
        <authorList>
            <person name="Kobayashi H."/>
            <person name="Nagahama T."/>
            <person name="Arai W."/>
            <person name="Sasagawa Y."/>
            <person name="Umeda M."/>
            <person name="Hayashi T."/>
            <person name="Nikaido I."/>
            <person name="Watanabe H."/>
            <person name="Oguri K."/>
            <person name="Kitazato H."/>
            <person name="Fujioka K."/>
            <person name="Kido Y."/>
            <person name="Takami H."/>
        </authorList>
    </citation>
    <scope>NUCLEOTIDE SEQUENCE</scope>
    <source>
        <tissue evidence="14">Whole body</tissue>
    </source>
</reference>
<dbReference type="InterPro" id="IPR014001">
    <property type="entry name" value="Helicase_ATP-bd"/>
</dbReference>
<dbReference type="SMART" id="SM00490">
    <property type="entry name" value="HELICc"/>
    <property type="match status" value="1"/>
</dbReference>
<dbReference type="EC" id="3.6.4.13" evidence="9"/>
<dbReference type="CDD" id="cd18787">
    <property type="entry name" value="SF2_C_DEAD"/>
    <property type="match status" value="1"/>
</dbReference>
<dbReference type="GO" id="GO:0005524">
    <property type="term" value="F:ATP binding"/>
    <property type="evidence" value="ECO:0007669"/>
    <property type="project" value="UniProtKB-UniRule"/>
</dbReference>